<reference evidence="1 2" key="2">
    <citation type="submission" date="2018-11" db="EMBL/GenBank/DDBJ databases">
        <authorList>
            <consortium name="Pathogen Informatics"/>
        </authorList>
    </citation>
    <scope>NUCLEOTIDE SEQUENCE [LARGE SCALE GENOMIC DNA]</scope>
</reference>
<gene>
    <name evidence="1" type="ORF">TASK_LOCUS9920</name>
</gene>
<keyword evidence="2" id="KW-1185">Reference proteome</keyword>
<dbReference type="Proteomes" id="UP000282613">
    <property type="component" value="Unassembled WGS sequence"/>
</dbReference>
<name>A0A0R3WGC6_TAEAS</name>
<organism evidence="3">
    <name type="scientific">Taenia asiatica</name>
    <name type="common">Asian tapeworm</name>
    <dbReference type="NCBI Taxonomy" id="60517"/>
    <lineage>
        <taxon>Eukaryota</taxon>
        <taxon>Metazoa</taxon>
        <taxon>Spiralia</taxon>
        <taxon>Lophotrochozoa</taxon>
        <taxon>Platyhelminthes</taxon>
        <taxon>Cestoda</taxon>
        <taxon>Eucestoda</taxon>
        <taxon>Cyclophyllidea</taxon>
        <taxon>Taeniidae</taxon>
        <taxon>Taenia</taxon>
    </lineage>
</organism>
<protein>
    <submittedName>
        <fullName evidence="3">DDE_Tnp_1_7 domain-containing protein</fullName>
    </submittedName>
</protein>
<evidence type="ECO:0000313" key="3">
    <source>
        <dbReference type="WBParaSite" id="TASK_0000991901-mRNA-1"/>
    </source>
</evidence>
<accession>A0A0R3WGC6</accession>
<sequence>MCGTRAIERSTAGYARLGDEEAGGSLTQTCCLDYRQSGYRGGEGTDWDGRYPVNLDTMVEVFLTWLLDCKPYVLKKERGLKLTKALLAQFHVSAFRFLDKVERAKRASRVRALSTAKHEVGQPFDAGIGMTTLIEEIGYCGADYACLLSCTTVNAQVTSDDMRPTGRTTVFAS</sequence>
<dbReference type="AlphaFoldDB" id="A0A0R3WGC6"/>
<evidence type="ECO:0000313" key="2">
    <source>
        <dbReference type="Proteomes" id="UP000282613"/>
    </source>
</evidence>
<evidence type="ECO:0000313" key="1">
    <source>
        <dbReference type="EMBL" id="VDK46696.1"/>
    </source>
</evidence>
<reference evidence="3" key="1">
    <citation type="submission" date="2017-02" db="UniProtKB">
        <authorList>
            <consortium name="WormBaseParasite"/>
        </authorList>
    </citation>
    <scope>IDENTIFICATION</scope>
</reference>
<dbReference type="EMBL" id="UYRS01019739">
    <property type="protein sequence ID" value="VDK46696.1"/>
    <property type="molecule type" value="Genomic_DNA"/>
</dbReference>
<dbReference type="WBParaSite" id="TASK_0000991901-mRNA-1">
    <property type="protein sequence ID" value="TASK_0000991901-mRNA-1"/>
    <property type="gene ID" value="TASK_0000991901"/>
</dbReference>
<proteinExistence type="predicted"/>